<name>A0ABD0TDS4_LOXSC</name>
<evidence type="ECO:0000256" key="8">
    <source>
        <dbReference type="ARBA" id="ARBA00033369"/>
    </source>
</evidence>
<comment type="similarity">
    <text evidence="2">Belongs to the ATPase delta chain family.</text>
</comment>
<dbReference type="EMBL" id="JBEUOH010000006">
    <property type="protein sequence ID" value="KAL0893024.1"/>
    <property type="molecule type" value="Genomic_DNA"/>
</dbReference>
<dbReference type="HAMAP" id="MF_01416">
    <property type="entry name" value="ATP_synth_delta_bact"/>
    <property type="match status" value="1"/>
</dbReference>
<keyword evidence="6" id="KW-0472">Membrane</keyword>
<dbReference type="InterPro" id="IPR000711">
    <property type="entry name" value="ATPase_OSCP/dsu"/>
</dbReference>
<dbReference type="Pfam" id="PF00213">
    <property type="entry name" value="OSCP"/>
    <property type="match status" value="1"/>
</dbReference>
<evidence type="ECO:0000256" key="7">
    <source>
        <dbReference type="ARBA" id="ARBA00023310"/>
    </source>
</evidence>
<keyword evidence="5" id="KW-0406">Ion transport</keyword>
<evidence type="ECO:0000256" key="6">
    <source>
        <dbReference type="ARBA" id="ARBA00023136"/>
    </source>
</evidence>
<keyword evidence="3" id="KW-0813">Transport</keyword>
<evidence type="ECO:0000256" key="3">
    <source>
        <dbReference type="ARBA" id="ARBA00022448"/>
    </source>
</evidence>
<sequence>MNILRSNFNTGANVIRLCIRNQSSQSTKTPLPVFGVEGRYVSALYSAALQMKQIDDVEKHLRALQGELRKPTMVDFVETSMISRAAKAKLLEEVGAKAGMPKAAVNFLSIVAENGRLKLLRRMVNMFLAVMVAHRNEALCEVITAKPLDDSTRSALMDALKKFVKDGKKIQLTEKVDPSIIGGMIVGVEDKHIDMSIARKIQMYTDILKQAL</sequence>
<dbReference type="PANTHER" id="PTHR11910">
    <property type="entry name" value="ATP SYNTHASE DELTA CHAIN"/>
    <property type="match status" value="1"/>
</dbReference>
<dbReference type="InterPro" id="IPR026015">
    <property type="entry name" value="ATP_synth_OSCP/delta_N_sf"/>
</dbReference>
<organism evidence="9 12">
    <name type="scientific">Loxostege sticticalis</name>
    <name type="common">Beet webworm moth</name>
    <dbReference type="NCBI Taxonomy" id="481309"/>
    <lineage>
        <taxon>Eukaryota</taxon>
        <taxon>Metazoa</taxon>
        <taxon>Ecdysozoa</taxon>
        <taxon>Arthropoda</taxon>
        <taxon>Hexapoda</taxon>
        <taxon>Insecta</taxon>
        <taxon>Pterygota</taxon>
        <taxon>Neoptera</taxon>
        <taxon>Endopterygota</taxon>
        <taxon>Lepidoptera</taxon>
        <taxon>Glossata</taxon>
        <taxon>Ditrysia</taxon>
        <taxon>Pyraloidea</taxon>
        <taxon>Crambidae</taxon>
        <taxon>Pyraustinae</taxon>
        <taxon>Loxostege</taxon>
    </lineage>
</organism>
<dbReference type="AlphaFoldDB" id="A0ABD0TDS4"/>
<evidence type="ECO:0000313" key="10">
    <source>
        <dbReference type="EMBL" id="KAL0893024.1"/>
    </source>
</evidence>
<comment type="caution">
    <text evidence="9">The sequence shown here is derived from an EMBL/GenBank/DDBJ whole genome shotgun (WGS) entry which is preliminary data.</text>
</comment>
<evidence type="ECO:0000313" key="9">
    <source>
        <dbReference type="EMBL" id="KAL0841216.1"/>
    </source>
</evidence>
<dbReference type="PRINTS" id="PR00125">
    <property type="entry name" value="ATPASEDELTA"/>
</dbReference>
<evidence type="ECO:0000256" key="1">
    <source>
        <dbReference type="ARBA" id="ARBA00004370"/>
    </source>
</evidence>
<dbReference type="SUPFAM" id="SSF47928">
    <property type="entry name" value="N-terminal domain of the delta subunit of the F1F0-ATP synthase"/>
    <property type="match status" value="1"/>
</dbReference>
<evidence type="ECO:0000256" key="5">
    <source>
        <dbReference type="ARBA" id="ARBA00023065"/>
    </source>
</evidence>
<dbReference type="NCBIfam" id="TIGR01145">
    <property type="entry name" value="ATP_synt_delta"/>
    <property type="match status" value="1"/>
</dbReference>
<gene>
    <name evidence="10" type="ORF">ABMA27_014680</name>
    <name evidence="9" type="ORF">ABMA28_014952</name>
</gene>
<keyword evidence="7" id="KW-0066">ATP synthesis</keyword>
<dbReference type="GO" id="GO:0016020">
    <property type="term" value="C:membrane"/>
    <property type="evidence" value="ECO:0007669"/>
    <property type="project" value="UniProtKB-SubCell"/>
</dbReference>
<dbReference type="EMBL" id="JBEDNZ010000006">
    <property type="protein sequence ID" value="KAL0841216.1"/>
    <property type="molecule type" value="Genomic_DNA"/>
</dbReference>
<protein>
    <recommendedName>
        <fullName evidence="8">Oligomycin sensitivity conferral protein</fullName>
    </recommendedName>
</protein>
<dbReference type="Proteomes" id="UP001549920">
    <property type="component" value="Unassembled WGS sequence"/>
</dbReference>
<dbReference type="Gene3D" id="1.10.520.20">
    <property type="entry name" value="N-terminal domain of the delta subunit of the F1F0-ATP synthase"/>
    <property type="match status" value="1"/>
</dbReference>
<dbReference type="Proteomes" id="UP001549921">
    <property type="component" value="Unassembled WGS sequence"/>
</dbReference>
<evidence type="ECO:0000313" key="11">
    <source>
        <dbReference type="Proteomes" id="UP001549920"/>
    </source>
</evidence>
<comment type="subcellular location">
    <subcellularLocation>
        <location evidence="1">Membrane</location>
    </subcellularLocation>
</comment>
<accession>A0ABD0TDS4</accession>
<evidence type="ECO:0000256" key="2">
    <source>
        <dbReference type="ARBA" id="ARBA00007046"/>
    </source>
</evidence>
<proteinExistence type="inferred from homology"/>
<dbReference type="GO" id="GO:0006754">
    <property type="term" value="P:ATP biosynthetic process"/>
    <property type="evidence" value="ECO:0007669"/>
    <property type="project" value="UniProtKB-KW"/>
</dbReference>
<reference evidence="11 12" key="1">
    <citation type="submission" date="2024-06" db="EMBL/GenBank/DDBJ databases">
        <title>A chromosome-level genome assembly of beet webworm, Loxostege sticticalis.</title>
        <authorList>
            <person name="Zhang Y."/>
        </authorList>
    </citation>
    <scope>NUCLEOTIDE SEQUENCE [LARGE SCALE GENOMIC DNA]</scope>
    <source>
        <strain evidence="10">AQ026</strain>
        <strain evidence="9">AQ028</strain>
        <tissue evidence="9">Male pupae</tissue>
        <tissue evidence="10">Whole body</tissue>
    </source>
</reference>
<dbReference type="GO" id="GO:1902600">
    <property type="term" value="P:proton transmembrane transport"/>
    <property type="evidence" value="ECO:0007669"/>
    <property type="project" value="UniProtKB-KW"/>
</dbReference>
<evidence type="ECO:0000313" key="12">
    <source>
        <dbReference type="Proteomes" id="UP001549921"/>
    </source>
</evidence>
<keyword evidence="4" id="KW-0375">Hydrogen ion transport</keyword>
<evidence type="ECO:0000256" key="4">
    <source>
        <dbReference type="ARBA" id="ARBA00022781"/>
    </source>
</evidence>
<keyword evidence="11" id="KW-1185">Reference proteome</keyword>